<keyword evidence="3" id="KW-1185">Reference proteome</keyword>
<protein>
    <recommendedName>
        <fullName evidence="1">Complex 1 LYR protein domain-containing protein</fullName>
    </recommendedName>
</protein>
<feature type="domain" description="Complex 1 LYR protein" evidence="1">
    <location>
        <begin position="53"/>
        <end position="101"/>
    </location>
</feature>
<evidence type="ECO:0000313" key="3">
    <source>
        <dbReference type="Proteomes" id="UP000736335"/>
    </source>
</evidence>
<organism evidence="2 3">
    <name type="scientific">Thelephora terrestris</name>
    <dbReference type="NCBI Taxonomy" id="56493"/>
    <lineage>
        <taxon>Eukaryota</taxon>
        <taxon>Fungi</taxon>
        <taxon>Dikarya</taxon>
        <taxon>Basidiomycota</taxon>
        <taxon>Agaricomycotina</taxon>
        <taxon>Agaricomycetes</taxon>
        <taxon>Thelephorales</taxon>
        <taxon>Thelephoraceae</taxon>
        <taxon>Thelephora</taxon>
    </lineage>
</organism>
<reference evidence="2" key="1">
    <citation type="journal article" date="2020" name="Nat. Commun.">
        <title>Large-scale genome sequencing of mycorrhizal fungi provides insights into the early evolution of symbiotic traits.</title>
        <authorList>
            <person name="Miyauchi S."/>
            <person name="Kiss E."/>
            <person name="Kuo A."/>
            <person name="Drula E."/>
            <person name="Kohler A."/>
            <person name="Sanchez-Garcia M."/>
            <person name="Morin E."/>
            <person name="Andreopoulos B."/>
            <person name="Barry K.W."/>
            <person name="Bonito G."/>
            <person name="Buee M."/>
            <person name="Carver A."/>
            <person name="Chen C."/>
            <person name="Cichocki N."/>
            <person name="Clum A."/>
            <person name="Culley D."/>
            <person name="Crous P.W."/>
            <person name="Fauchery L."/>
            <person name="Girlanda M."/>
            <person name="Hayes R.D."/>
            <person name="Keri Z."/>
            <person name="LaButti K."/>
            <person name="Lipzen A."/>
            <person name="Lombard V."/>
            <person name="Magnuson J."/>
            <person name="Maillard F."/>
            <person name="Murat C."/>
            <person name="Nolan M."/>
            <person name="Ohm R.A."/>
            <person name="Pangilinan J."/>
            <person name="Pereira M.F."/>
            <person name="Perotto S."/>
            <person name="Peter M."/>
            <person name="Pfister S."/>
            <person name="Riley R."/>
            <person name="Sitrit Y."/>
            <person name="Stielow J.B."/>
            <person name="Szollosi G."/>
            <person name="Zifcakova L."/>
            <person name="Stursova M."/>
            <person name="Spatafora J.W."/>
            <person name="Tedersoo L."/>
            <person name="Vaario L.M."/>
            <person name="Yamada A."/>
            <person name="Yan M."/>
            <person name="Wang P."/>
            <person name="Xu J."/>
            <person name="Bruns T."/>
            <person name="Baldrian P."/>
            <person name="Vilgalys R."/>
            <person name="Dunand C."/>
            <person name="Henrissat B."/>
            <person name="Grigoriev I.V."/>
            <person name="Hibbett D."/>
            <person name="Nagy L.G."/>
            <person name="Martin F.M."/>
        </authorList>
    </citation>
    <scope>NUCLEOTIDE SEQUENCE</scope>
    <source>
        <strain evidence="2">UH-Tt-Lm1</strain>
    </source>
</reference>
<dbReference type="EMBL" id="WIUZ02000010">
    <property type="protein sequence ID" value="KAF9783208.1"/>
    <property type="molecule type" value="Genomic_DNA"/>
</dbReference>
<sequence length="386" mass="46298">MIRDPLPPPSVTAMQSVVEPSAFRAKIAGLISLLRSTRPRRPFWMLHSHRAPTLRLYRDLLRYSPNPDIRFRIRMIFQKNKSLTSPAATKLELQKGYRWLDVFRRAHQGDIKLQRILERYGSMIAAKRENEKWKQLIKNQLMEENVMRHRPILTGTFHRASYYNKPLPRMKVQPLHVSGMIHKRMRARQRRRERQWTLTSWTKDIEAEDVFERTLERNAAKFGQTFEGAFQHVDWLKNIFAERERLHETFQRDNARLHAPYTDELIQIVEAARREKHRNLTNEKIRERRGEMTRKWLKRRRSRPPSLMRYRMTEKEKMTWWVSKCVSEVGYIGMLKRKLGIKLKNPDAWKREHGLPHLKEKVDRDLAVVKMGNRRRVKLGSETSEA</sequence>
<accession>A0A9P6HDW1</accession>
<gene>
    <name evidence="2" type="ORF">BJ322DRAFT_141431</name>
</gene>
<dbReference type="OrthoDB" id="2571149at2759"/>
<proteinExistence type="predicted"/>
<reference evidence="2" key="2">
    <citation type="submission" date="2020-11" db="EMBL/GenBank/DDBJ databases">
        <authorList>
            <consortium name="DOE Joint Genome Institute"/>
            <person name="Kuo A."/>
            <person name="Miyauchi S."/>
            <person name="Kiss E."/>
            <person name="Drula E."/>
            <person name="Kohler A."/>
            <person name="Sanchez-Garcia M."/>
            <person name="Andreopoulos B."/>
            <person name="Barry K.W."/>
            <person name="Bonito G."/>
            <person name="Buee M."/>
            <person name="Carver A."/>
            <person name="Chen C."/>
            <person name="Cichocki N."/>
            <person name="Clum A."/>
            <person name="Culley D."/>
            <person name="Crous P.W."/>
            <person name="Fauchery L."/>
            <person name="Girlanda M."/>
            <person name="Hayes R."/>
            <person name="Keri Z."/>
            <person name="Labutti K."/>
            <person name="Lipzen A."/>
            <person name="Lombard V."/>
            <person name="Magnuson J."/>
            <person name="Maillard F."/>
            <person name="Morin E."/>
            <person name="Murat C."/>
            <person name="Nolan M."/>
            <person name="Ohm R."/>
            <person name="Pangilinan J."/>
            <person name="Pereira M."/>
            <person name="Perotto S."/>
            <person name="Peter M."/>
            <person name="Riley R."/>
            <person name="Sitrit Y."/>
            <person name="Stielow B."/>
            <person name="Szollosi G."/>
            <person name="Zifcakova L."/>
            <person name="Stursova M."/>
            <person name="Spatafora J.W."/>
            <person name="Tedersoo L."/>
            <person name="Vaario L.-M."/>
            <person name="Yamada A."/>
            <person name="Yan M."/>
            <person name="Wang P."/>
            <person name="Xu J."/>
            <person name="Bruns T."/>
            <person name="Baldrian P."/>
            <person name="Vilgalys R."/>
            <person name="Henrissat B."/>
            <person name="Grigoriev I.V."/>
            <person name="Hibbett D."/>
            <person name="Nagy L.G."/>
            <person name="Martin F.M."/>
        </authorList>
    </citation>
    <scope>NUCLEOTIDE SEQUENCE</scope>
    <source>
        <strain evidence="2">UH-Tt-Lm1</strain>
    </source>
</reference>
<dbReference type="Proteomes" id="UP000736335">
    <property type="component" value="Unassembled WGS sequence"/>
</dbReference>
<dbReference type="Pfam" id="PF05347">
    <property type="entry name" value="Complex1_LYR"/>
    <property type="match status" value="1"/>
</dbReference>
<name>A0A9P6HDW1_9AGAM</name>
<evidence type="ECO:0000259" key="1">
    <source>
        <dbReference type="Pfam" id="PF05347"/>
    </source>
</evidence>
<evidence type="ECO:0000313" key="2">
    <source>
        <dbReference type="EMBL" id="KAF9783208.1"/>
    </source>
</evidence>
<dbReference type="InterPro" id="IPR008011">
    <property type="entry name" value="Complex1_LYR_dom"/>
</dbReference>
<comment type="caution">
    <text evidence="2">The sequence shown here is derived from an EMBL/GenBank/DDBJ whole genome shotgun (WGS) entry which is preliminary data.</text>
</comment>
<dbReference type="AlphaFoldDB" id="A0A9P6HDW1"/>